<keyword evidence="2" id="KW-1133">Transmembrane helix</keyword>
<feature type="region of interest" description="Disordered" evidence="1">
    <location>
        <begin position="142"/>
        <end position="172"/>
    </location>
</feature>
<protein>
    <submittedName>
        <fullName evidence="3">Uncharacterized protein</fullName>
    </submittedName>
</protein>
<keyword evidence="2" id="KW-0812">Transmembrane</keyword>
<feature type="transmembrane region" description="Helical" evidence="2">
    <location>
        <begin position="189"/>
        <end position="211"/>
    </location>
</feature>
<accession>A0AAN6PIE4</accession>
<proteinExistence type="predicted"/>
<reference evidence="4" key="1">
    <citation type="journal article" date="2023" name="Mol. Phylogenet. Evol.">
        <title>Genome-scale phylogeny and comparative genomics of the fungal order Sordariales.</title>
        <authorList>
            <person name="Hensen N."/>
            <person name="Bonometti L."/>
            <person name="Westerberg I."/>
            <person name="Brannstrom I.O."/>
            <person name="Guillou S."/>
            <person name="Cros-Aarteil S."/>
            <person name="Calhoun S."/>
            <person name="Haridas S."/>
            <person name="Kuo A."/>
            <person name="Mondo S."/>
            <person name="Pangilinan J."/>
            <person name="Riley R."/>
            <person name="LaButti K."/>
            <person name="Andreopoulos B."/>
            <person name="Lipzen A."/>
            <person name="Chen C."/>
            <person name="Yan M."/>
            <person name="Daum C."/>
            <person name="Ng V."/>
            <person name="Clum A."/>
            <person name="Steindorff A."/>
            <person name="Ohm R.A."/>
            <person name="Martin F."/>
            <person name="Silar P."/>
            <person name="Natvig D.O."/>
            <person name="Lalanne C."/>
            <person name="Gautier V."/>
            <person name="Ament-Velasquez S.L."/>
            <person name="Kruys A."/>
            <person name="Hutchinson M.I."/>
            <person name="Powell A.J."/>
            <person name="Barry K."/>
            <person name="Miller A.N."/>
            <person name="Grigoriev I.V."/>
            <person name="Debuchy R."/>
            <person name="Gladieux P."/>
            <person name="Hiltunen Thoren M."/>
            <person name="Johannesson H."/>
        </authorList>
    </citation>
    <scope>NUCLEOTIDE SEQUENCE [LARGE SCALE GENOMIC DNA]</scope>
    <source>
        <strain evidence="4">CBS 284.82</strain>
    </source>
</reference>
<name>A0AAN6PIE4_9PEZI</name>
<evidence type="ECO:0000313" key="3">
    <source>
        <dbReference type="EMBL" id="KAK4041232.1"/>
    </source>
</evidence>
<feature type="region of interest" description="Disordered" evidence="1">
    <location>
        <begin position="94"/>
        <end position="128"/>
    </location>
</feature>
<dbReference type="Proteomes" id="UP001303115">
    <property type="component" value="Unassembled WGS sequence"/>
</dbReference>
<organism evidence="3 4">
    <name type="scientific">Parachaetomium inaequale</name>
    <dbReference type="NCBI Taxonomy" id="2588326"/>
    <lineage>
        <taxon>Eukaryota</taxon>
        <taxon>Fungi</taxon>
        <taxon>Dikarya</taxon>
        <taxon>Ascomycota</taxon>
        <taxon>Pezizomycotina</taxon>
        <taxon>Sordariomycetes</taxon>
        <taxon>Sordariomycetidae</taxon>
        <taxon>Sordariales</taxon>
        <taxon>Chaetomiaceae</taxon>
        <taxon>Parachaetomium</taxon>
    </lineage>
</organism>
<gene>
    <name evidence="3" type="ORF">C8A01DRAFT_34753</name>
</gene>
<dbReference type="AlphaFoldDB" id="A0AAN6PIE4"/>
<comment type="caution">
    <text evidence="3">The sequence shown here is derived from an EMBL/GenBank/DDBJ whole genome shotgun (WGS) entry which is preliminary data.</text>
</comment>
<feature type="transmembrane region" description="Helical" evidence="2">
    <location>
        <begin position="223"/>
        <end position="245"/>
    </location>
</feature>
<keyword evidence="4" id="KW-1185">Reference proteome</keyword>
<evidence type="ECO:0000256" key="2">
    <source>
        <dbReference type="SAM" id="Phobius"/>
    </source>
</evidence>
<keyword evidence="2" id="KW-0472">Membrane</keyword>
<sequence length="254" mass="27847">MNAMESARFRDSFLSTNNREYGHLRSSSLANPQVLPPSQHWTVTFIFPVHSLPHTNMETTNKFGVPATGAPTPPQPTRHEASTSYAADEYELQTTPAETSSIGPPPSYHQIDPSHDLETASPPPPPPDADITDMAHIALPSDSLTSGTGNQHGIRATPARTTTSSAQRARAPQRLEPAGRICGTIVTHLIFFLLGVGVLFAFAFFIAMMVYHHKTSYNTAGEFYRFVGYMVMVEAVAVFAGYLVYTAFRRGLHR</sequence>
<evidence type="ECO:0000256" key="1">
    <source>
        <dbReference type="SAM" id="MobiDB-lite"/>
    </source>
</evidence>
<feature type="compositionally biased region" description="Low complexity" evidence="1">
    <location>
        <begin position="155"/>
        <end position="172"/>
    </location>
</feature>
<feature type="compositionally biased region" description="Polar residues" evidence="1">
    <location>
        <begin position="142"/>
        <end position="151"/>
    </location>
</feature>
<dbReference type="EMBL" id="MU854361">
    <property type="protein sequence ID" value="KAK4041232.1"/>
    <property type="molecule type" value="Genomic_DNA"/>
</dbReference>
<evidence type="ECO:0000313" key="4">
    <source>
        <dbReference type="Proteomes" id="UP001303115"/>
    </source>
</evidence>